<evidence type="ECO:0000313" key="3">
    <source>
        <dbReference type="Proteomes" id="UP001163823"/>
    </source>
</evidence>
<feature type="compositionally biased region" description="Low complexity" evidence="1">
    <location>
        <begin position="285"/>
        <end position="295"/>
    </location>
</feature>
<keyword evidence="2" id="KW-0238">DNA-binding</keyword>
<feature type="region of interest" description="Disordered" evidence="1">
    <location>
        <begin position="285"/>
        <end position="329"/>
    </location>
</feature>
<comment type="caution">
    <text evidence="2">The sequence shown here is derived from an EMBL/GenBank/DDBJ whole genome shotgun (WGS) entry which is preliminary data.</text>
</comment>
<dbReference type="AlphaFoldDB" id="A0AAD7KXQ9"/>
<name>A0AAD7KXQ9_QUISA</name>
<evidence type="ECO:0000313" key="2">
    <source>
        <dbReference type="EMBL" id="KAJ7947839.1"/>
    </source>
</evidence>
<protein>
    <submittedName>
        <fullName evidence="2">BEL1-like homeodomain 8</fullName>
    </submittedName>
</protein>
<dbReference type="GO" id="GO:0003677">
    <property type="term" value="F:DNA binding"/>
    <property type="evidence" value="ECO:0007669"/>
    <property type="project" value="UniProtKB-KW"/>
</dbReference>
<feature type="region of interest" description="Disordered" evidence="1">
    <location>
        <begin position="414"/>
        <end position="436"/>
    </location>
</feature>
<sequence>MSSLRPESHVAHQSRRDKLRVQQLEYFPNNLEQLSAHQDLLQVRNVRNANMLYEAAFYSPEMVNFPTSLNSLTAHRDSECREYASFSNSSDPTPANVGSQQGCDWMVNYASDSVVDEGKPNSFCGSGINDVSSYQHYVKPKYKGLEDVEHSINNPIGEISSNENQKLLGGMHLPSSLPIYHNTLQDVVKSASMRTHGSEMASPVHQNIKEAARGIWAGGGNELVLLPNFGNQSNLLHFDNAESWKDRSGHNFPQWSGELGFLPNRCDEESRPFWTDLNSQGLSLSLSSNPQSELPITQFGKGNGSDDKLQSRAGESEDHQYSKSVKSGNLCPTPKSSIITITEESGNSLKETVGIFPNIGYKNVGPLGPFTGYATILKKSRFLNPAKMLLDELCSLTGPKFAKACDMSEKVSREAGASTSADAVNAIENEDHCQGK</sequence>
<evidence type="ECO:0000256" key="1">
    <source>
        <dbReference type="SAM" id="MobiDB-lite"/>
    </source>
</evidence>
<dbReference type="EMBL" id="JARAOO010000012">
    <property type="protein sequence ID" value="KAJ7947839.1"/>
    <property type="molecule type" value="Genomic_DNA"/>
</dbReference>
<feature type="compositionally biased region" description="Basic and acidic residues" evidence="1">
    <location>
        <begin position="304"/>
        <end position="321"/>
    </location>
</feature>
<dbReference type="Proteomes" id="UP001163823">
    <property type="component" value="Chromosome 12"/>
</dbReference>
<organism evidence="2 3">
    <name type="scientific">Quillaja saponaria</name>
    <name type="common">Soap bark tree</name>
    <dbReference type="NCBI Taxonomy" id="32244"/>
    <lineage>
        <taxon>Eukaryota</taxon>
        <taxon>Viridiplantae</taxon>
        <taxon>Streptophyta</taxon>
        <taxon>Embryophyta</taxon>
        <taxon>Tracheophyta</taxon>
        <taxon>Spermatophyta</taxon>
        <taxon>Magnoliopsida</taxon>
        <taxon>eudicotyledons</taxon>
        <taxon>Gunneridae</taxon>
        <taxon>Pentapetalae</taxon>
        <taxon>rosids</taxon>
        <taxon>fabids</taxon>
        <taxon>Fabales</taxon>
        <taxon>Quillajaceae</taxon>
        <taxon>Quillaja</taxon>
    </lineage>
</organism>
<keyword evidence="2" id="KW-0371">Homeobox</keyword>
<accession>A0AAD7KXQ9</accession>
<dbReference type="KEGG" id="qsa:O6P43_028395"/>
<keyword evidence="3" id="KW-1185">Reference proteome</keyword>
<reference evidence="2" key="1">
    <citation type="journal article" date="2023" name="Science">
        <title>Elucidation of the pathway for biosynthesis of saponin adjuvants from the soapbark tree.</title>
        <authorList>
            <person name="Reed J."/>
            <person name="Orme A."/>
            <person name="El-Demerdash A."/>
            <person name="Owen C."/>
            <person name="Martin L.B.B."/>
            <person name="Misra R.C."/>
            <person name="Kikuchi S."/>
            <person name="Rejzek M."/>
            <person name="Martin A.C."/>
            <person name="Harkess A."/>
            <person name="Leebens-Mack J."/>
            <person name="Louveau T."/>
            <person name="Stephenson M.J."/>
            <person name="Osbourn A."/>
        </authorList>
    </citation>
    <scope>NUCLEOTIDE SEQUENCE</scope>
    <source>
        <strain evidence="2">S10</strain>
    </source>
</reference>
<gene>
    <name evidence="2" type="ORF">O6P43_028395</name>
</gene>
<proteinExistence type="predicted"/>